<gene>
    <name evidence="1" type="ORF">M23134_03075</name>
</gene>
<reference evidence="1 2" key="1">
    <citation type="submission" date="2007-01" db="EMBL/GenBank/DDBJ databases">
        <authorList>
            <person name="Haygood M."/>
            <person name="Podell S."/>
            <person name="Anderson C."/>
            <person name="Hopkinson B."/>
            <person name="Roe K."/>
            <person name="Barbeau K."/>
            <person name="Gaasterland T."/>
            <person name="Ferriera S."/>
            <person name="Johnson J."/>
            <person name="Kravitz S."/>
            <person name="Beeson K."/>
            <person name="Sutton G."/>
            <person name="Rogers Y.-H."/>
            <person name="Friedman R."/>
            <person name="Frazier M."/>
            <person name="Venter J.C."/>
        </authorList>
    </citation>
    <scope>NUCLEOTIDE SEQUENCE [LARGE SCALE GENOMIC DNA]</scope>
    <source>
        <strain evidence="1 2">ATCC 23134</strain>
    </source>
</reference>
<dbReference type="AlphaFoldDB" id="A1ZG22"/>
<proteinExistence type="predicted"/>
<dbReference type="EMBL" id="AAWS01000006">
    <property type="protein sequence ID" value="EAY30439.1"/>
    <property type="molecule type" value="Genomic_DNA"/>
</dbReference>
<dbReference type="Proteomes" id="UP000004095">
    <property type="component" value="Unassembled WGS sequence"/>
</dbReference>
<accession>A1ZG22</accession>
<dbReference type="eggNOG" id="ENOG502Z908">
    <property type="taxonomic scope" value="Bacteria"/>
</dbReference>
<protein>
    <recommendedName>
        <fullName evidence="3">Aerotolerance regulator N-terminal domain-containing protein</fullName>
    </recommendedName>
</protein>
<organism evidence="1 2">
    <name type="scientific">Microscilla marina ATCC 23134</name>
    <dbReference type="NCBI Taxonomy" id="313606"/>
    <lineage>
        <taxon>Bacteria</taxon>
        <taxon>Pseudomonadati</taxon>
        <taxon>Bacteroidota</taxon>
        <taxon>Cytophagia</taxon>
        <taxon>Cytophagales</taxon>
        <taxon>Microscillaceae</taxon>
        <taxon>Microscilla</taxon>
    </lineage>
</organism>
<comment type="caution">
    <text evidence="1">The sequence shown here is derived from an EMBL/GenBank/DDBJ whole genome shotgun (WGS) entry which is preliminary data.</text>
</comment>
<evidence type="ECO:0008006" key="3">
    <source>
        <dbReference type="Google" id="ProtNLM"/>
    </source>
</evidence>
<evidence type="ECO:0000313" key="1">
    <source>
        <dbReference type="EMBL" id="EAY30439.1"/>
    </source>
</evidence>
<sequence length="454" mass="51235">MWSRKSGKTVKVGSVQWMIAAENTRLSSIRFNEAGLYLLRSGLVLVAVFILLDVSQQQPKKVAHLSTQWLLTEEAMLRDAMARPAIDSLQQKGYAIHLLKPGMPKVLPTQLTAIKTSLSTNSAKANNVDYWSFLREIDARANAPEKVWILAPNAARNFAGNRPKLNLKVQWLPLPIERKQVFLADALQLPNDSLWLSIGRSTKEGTRLLKEKVKRQPSIQIRDLPLIKAQNQQVSFATAPQNIVPIRSPKAQNVQLLYDQDFAVDRQYLAAALQAVGEYMGAEVKVYATKKLDATRKTDWLVVLKKGKLVAKDYEKIKARQLFYQAKNVPQWIVNDSSQAQRHWLCQRLNPELNPQALEAGLLGELTQLLFANPAAAARVRQFDQRQLNSAQAVPQTIAQQRQPTTPTTETRSFRGWLWWALVAGVLIERMLANRGNGNRMLAKNQQKSLENTQ</sequence>
<keyword evidence="2" id="KW-1185">Reference proteome</keyword>
<evidence type="ECO:0000313" key="2">
    <source>
        <dbReference type="Proteomes" id="UP000004095"/>
    </source>
</evidence>
<name>A1ZG22_MICM2</name>